<keyword evidence="2" id="KW-0479">Metal-binding</keyword>
<dbReference type="InterPro" id="IPR015955">
    <property type="entry name" value="Lactate_DH/Glyco_Ohase_4_C"/>
</dbReference>
<reference evidence="11" key="1">
    <citation type="journal article" date="2019" name="Int. J. Syst. Evol. Microbiol.">
        <title>The Global Catalogue of Microorganisms (GCM) 10K type strain sequencing project: providing services to taxonomists for standard genome sequencing and annotation.</title>
        <authorList>
            <consortium name="The Broad Institute Genomics Platform"/>
            <consortium name="The Broad Institute Genome Sequencing Center for Infectious Disease"/>
            <person name="Wu L."/>
            <person name="Ma J."/>
        </authorList>
    </citation>
    <scope>NUCLEOTIDE SEQUENCE [LARGE SCALE GENOMIC DNA]</scope>
    <source>
        <strain evidence="11">JCM 3399</strain>
    </source>
</reference>
<feature type="domain" description="Glycosyl hydrolase family 4 C-terminal" evidence="9">
    <location>
        <begin position="438"/>
        <end position="518"/>
    </location>
</feature>
<evidence type="ECO:0000256" key="3">
    <source>
        <dbReference type="ARBA" id="ARBA00022801"/>
    </source>
</evidence>
<comment type="caution">
    <text evidence="10">The sequence shown here is derived from an EMBL/GenBank/DDBJ whole genome shotgun (WGS) entry which is preliminary data.</text>
</comment>
<feature type="domain" description="Glycosyl hydrolase family 4 C-terminal" evidence="9">
    <location>
        <begin position="203"/>
        <end position="324"/>
    </location>
</feature>
<gene>
    <name evidence="10" type="ORF">GCM10010211_21310</name>
</gene>
<name>A0ABQ2UW17_9ACTN</name>
<evidence type="ECO:0000313" key="10">
    <source>
        <dbReference type="EMBL" id="GGU56198.1"/>
    </source>
</evidence>
<dbReference type="Proteomes" id="UP000654471">
    <property type="component" value="Unassembled WGS sequence"/>
</dbReference>
<protein>
    <recommendedName>
        <fullName evidence="9">Glycosyl hydrolase family 4 C-terminal domain-containing protein</fullName>
    </recommendedName>
</protein>
<feature type="region of interest" description="Disordered" evidence="8">
    <location>
        <begin position="355"/>
        <end position="436"/>
    </location>
</feature>
<keyword evidence="6 7" id="KW-0326">Glycosidase</keyword>
<evidence type="ECO:0000256" key="1">
    <source>
        <dbReference type="ARBA" id="ARBA00010141"/>
    </source>
</evidence>
<evidence type="ECO:0000256" key="7">
    <source>
        <dbReference type="RuleBase" id="RU361152"/>
    </source>
</evidence>
<feature type="compositionally biased region" description="Polar residues" evidence="8">
    <location>
        <begin position="415"/>
        <end position="424"/>
    </location>
</feature>
<feature type="compositionally biased region" description="Gly residues" evidence="8">
    <location>
        <begin position="355"/>
        <end position="366"/>
    </location>
</feature>
<evidence type="ECO:0000256" key="4">
    <source>
        <dbReference type="ARBA" id="ARBA00023027"/>
    </source>
</evidence>
<dbReference type="PANTHER" id="PTHR32092:SF5">
    <property type="entry name" value="6-PHOSPHO-BETA-GLUCOSIDASE"/>
    <property type="match status" value="1"/>
</dbReference>
<dbReference type="RefSeq" id="WP_229852125.1">
    <property type="nucleotide sequence ID" value="NZ_BMRP01000005.1"/>
</dbReference>
<keyword evidence="4 7" id="KW-0520">NAD</keyword>
<dbReference type="InterPro" id="IPR022616">
    <property type="entry name" value="Glyco_hydro_4_C"/>
</dbReference>
<dbReference type="SUPFAM" id="SSF56327">
    <property type="entry name" value="LDH C-terminal domain-like"/>
    <property type="match status" value="2"/>
</dbReference>
<proteinExistence type="inferred from homology"/>
<evidence type="ECO:0000256" key="8">
    <source>
        <dbReference type="SAM" id="MobiDB-lite"/>
    </source>
</evidence>
<comment type="cofactor">
    <cofactor evidence="7">
        <name>NAD(+)</name>
        <dbReference type="ChEBI" id="CHEBI:57540"/>
    </cofactor>
    <text evidence="7">Binds 1 NAD(+) per subunit.</text>
</comment>
<dbReference type="EMBL" id="BMRP01000005">
    <property type="protein sequence ID" value="GGU56198.1"/>
    <property type="molecule type" value="Genomic_DNA"/>
</dbReference>
<dbReference type="Pfam" id="PF02056">
    <property type="entry name" value="Glyco_hydro_4"/>
    <property type="match status" value="1"/>
</dbReference>
<sequence>MLPTSGGRPPYPRIKLAVVGGGSTYTPELIDGFARLRDVLPLAELVLIDPATDRLELIGALARRIFAAQGHPGRITWTDDLDAGLDGAHAVLLQLRVGGQAARNQDETWPLECGCVGQETTGAGGLAKALRTVPVVLDIAERVRRRCPDAWIVDFTNPVGIVTRALLTHGHKAVGLCNVAIGFQRKFATLLGVAPEQVELEHLGLNHLTWERAVRVNGDDVLPELLAAHGDAIAAHLRMPRALLDHLGAVPSYYLRYFYQHDAVVRELHTKPSRAAEVAAIERQLLDLYADPSLAEKPALLGQRGGAFYSEAAVGLTASLLRTRPEGLAPEGAGGAGGGGRALEAGGAGGATGVGGPTGVVGGPTRGGAAARVGATRGGGGHGATAEPGGAHRAHQIPGPGDTHGAPRTPGPGNTHRSPQTPGSVDTHRAPQTPGSVDTQIVNTFNNGTFSFLPDDAVIEVPATVTSRGAAPLPLRPLAPLFSGLVAHVTAYEHLALEAALKGGRDRVFSALLAHPLIGQLDHANRLADQLIAHNREHLTWA</sequence>
<dbReference type="SUPFAM" id="SSF51735">
    <property type="entry name" value="NAD(P)-binding Rossmann-fold domains"/>
    <property type="match status" value="1"/>
</dbReference>
<evidence type="ECO:0000256" key="6">
    <source>
        <dbReference type="ARBA" id="ARBA00023295"/>
    </source>
</evidence>
<evidence type="ECO:0000313" key="11">
    <source>
        <dbReference type="Proteomes" id="UP000654471"/>
    </source>
</evidence>
<evidence type="ECO:0000256" key="2">
    <source>
        <dbReference type="ARBA" id="ARBA00022723"/>
    </source>
</evidence>
<keyword evidence="5" id="KW-0464">Manganese</keyword>
<dbReference type="Pfam" id="PF11975">
    <property type="entry name" value="Glyco_hydro_4C"/>
    <property type="match status" value="2"/>
</dbReference>
<evidence type="ECO:0000259" key="9">
    <source>
        <dbReference type="Pfam" id="PF11975"/>
    </source>
</evidence>
<keyword evidence="3 7" id="KW-0378">Hydrolase</keyword>
<dbReference type="Gene3D" id="3.40.50.720">
    <property type="entry name" value="NAD(P)-binding Rossmann-like Domain"/>
    <property type="match status" value="1"/>
</dbReference>
<dbReference type="InterPro" id="IPR001088">
    <property type="entry name" value="Glyco_hydro_4"/>
</dbReference>
<keyword evidence="11" id="KW-1185">Reference proteome</keyword>
<dbReference type="PANTHER" id="PTHR32092">
    <property type="entry name" value="6-PHOSPHO-BETA-GLUCOSIDASE-RELATED"/>
    <property type="match status" value="1"/>
</dbReference>
<dbReference type="PRINTS" id="PR00732">
    <property type="entry name" value="GLHYDRLASE4"/>
</dbReference>
<accession>A0ABQ2UW17</accession>
<dbReference type="Gene3D" id="3.90.110.10">
    <property type="entry name" value="Lactate dehydrogenase/glycoside hydrolase, family 4, C-terminal"/>
    <property type="match status" value="2"/>
</dbReference>
<comment type="similarity">
    <text evidence="1 7">Belongs to the glycosyl hydrolase 4 family.</text>
</comment>
<organism evidence="10 11">
    <name type="scientific">Streptomyces albospinus</name>
    <dbReference type="NCBI Taxonomy" id="285515"/>
    <lineage>
        <taxon>Bacteria</taxon>
        <taxon>Bacillati</taxon>
        <taxon>Actinomycetota</taxon>
        <taxon>Actinomycetes</taxon>
        <taxon>Kitasatosporales</taxon>
        <taxon>Streptomycetaceae</taxon>
        <taxon>Streptomyces</taxon>
    </lineage>
</organism>
<evidence type="ECO:0000256" key="5">
    <source>
        <dbReference type="ARBA" id="ARBA00023211"/>
    </source>
</evidence>
<dbReference type="InterPro" id="IPR036291">
    <property type="entry name" value="NAD(P)-bd_dom_sf"/>
</dbReference>